<evidence type="ECO:0000313" key="2">
    <source>
        <dbReference type="Proteomes" id="UP000266327"/>
    </source>
</evidence>
<dbReference type="OrthoDB" id="7239898at2"/>
<reference evidence="2" key="1">
    <citation type="submission" date="2018-09" db="EMBL/GenBank/DDBJ databases">
        <authorList>
            <person name="Zhu H."/>
        </authorList>
    </citation>
    <scope>NUCLEOTIDE SEQUENCE [LARGE SCALE GENOMIC DNA]</scope>
    <source>
        <strain evidence="2">K1S02-23</strain>
    </source>
</reference>
<dbReference type="Gene3D" id="3.90.180.10">
    <property type="entry name" value="Medium-chain alcohol dehydrogenases, catalytic domain"/>
    <property type="match status" value="1"/>
</dbReference>
<dbReference type="EMBL" id="QYUQ01000002">
    <property type="protein sequence ID" value="RJG01375.1"/>
    <property type="molecule type" value="Genomic_DNA"/>
</dbReference>
<dbReference type="RefSeq" id="WP_119784824.1">
    <property type="nucleotide sequence ID" value="NZ_QYUQ01000002.1"/>
</dbReference>
<evidence type="ECO:0008006" key="3">
    <source>
        <dbReference type="Google" id="ProtNLM"/>
    </source>
</evidence>
<keyword evidence="2" id="KW-1185">Reference proteome</keyword>
<gene>
    <name evidence="1" type="ORF">D3878_07070</name>
</gene>
<evidence type="ECO:0000313" key="1">
    <source>
        <dbReference type="EMBL" id="RJG01375.1"/>
    </source>
</evidence>
<protein>
    <recommendedName>
        <fullName evidence="3">Zinc-binding dehydrogenase</fullName>
    </recommendedName>
</protein>
<proteinExistence type="predicted"/>
<dbReference type="Proteomes" id="UP000266327">
    <property type="component" value="Unassembled WGS sequence"/>
</dbReference>
<dbReference type="Pfam" id="PF13602">
    <property type="entry name" value="ADH_zinc_N_2"/>
    <property type="match status" value="1"/>
</dbReference>
<accession>A0A3A3G167</accession>
<sequence length="80" mass="8542">MAQFNAAYKEVISPGRLTLGLMTTFALAPGKKRGASELFSLIKQGRLRLHIKNTCQLRDAASTHADIEAGKTVGSVVLTA</sequence>
<organism evidence="1 2">
    <name type="scientific">Noviherbaspirillum sedimenti</name>
    <dbReference type="NCBI Taxonomy" id="2320865"/>
    <lineage>
        <taxon>Bacteria</taxon>
        <taxon>Pseudomonadati</taxon>
        <taxon>Pseudomonadota</taxon>
        <taxon>Betaproteobacteria</taxon>
        <taxon>Burkholderiales</taxon>
        <taxon>Oxalobacteraceae</taxon>
        <taxon>Noviherbaspirillum</taxon>
    </lineage>
</organism>
<dbReference type="AlphaFoldDB" id="A0A3A3G167"/>
<comment type="caution">
    <text evidence="1">The sequence shown here is derived from an EMBL/GenBank/DDBJ whole genome shotgun (WGS) entry which is preliminary data.</text>
</comment>
<name>A0A3A3G167_9BURK</name>